<dbReference type="Proteomes" id="UP000319852">
    <property type="component" value="Chromosome"/>
</dbReference>
<dbReference type="EMBL" id="CP036263">
    <property type="protein sequence ID" value="QDS97176.1"/>
    <property type="molecule type" value="Genomic_DNA"/>
</dbReference>
<dbReference type="KEGG" id="amob:HG15A2_04360"/>
<sequence length="530" mass="59361">MSQTLQDANRYLEEGTNSSTLPFAVHLDLKVIDPDTIRELTQHAEGADRDEFALEALKIGVLALRRASSSFDADYIKRETDRLLDTMRRQLEDHTRGSQEKLAGALKHYFDPESGQFNRRVQQLTAKDGELSSLLSESLDGDKSKLAQTLFAHFGEQSPLMKILSPDQSNGLLATLRTNVEGELSKQRERILQEFSLDNPNSALTRLIEQLTSKHGSLSKDLQGKIDEVIKEFSLDKEDSALNRLVTRVNRAQETITREFSLDNDQSSLKRMKTELTTILEAHVKTNAEFQEEVKIALEKLDTKRKTELRSTTHGNTFEDAVLSFLHDDAARRGDVVEATGNCTGLRKNCKVGDAVVELGPDHVAAGAKIVLEAKEDASYTLKKARDEVAVARSNRDAQQGIFVFSRHSAPPEFEALARYGDDVFVVWDAQDPQTDAYLKAALEISRALCLRSNPETQRDTIDWTPIDKSVLDIEKRAENLEMIRKSAETILSSGGKIIDRVDKDKKGLLRQFTILSEAMSHIKELLGEP</sequence>
<organism evidence="1 2">
    <name type="scientific">Adhaeretor mobilis</name>
    <dbReference type="NCBI Taxonomy" id="1930276"/>
    <lineage>
        <taxon>Bacteria</taxon>
        <taxon>Pseudomonadati</taxon>
        <taxon>Planctomycetota</taxon>
        <taxon>Planctomycetia</taxon>
        <taxon>Pirellulales</taxon>
        <taxon>Lacipirellulaceae</taxon>
        <taxon>Adhaeretor</taxon>
    </lineage>
</organism>
<reference evidence="1 2" key="1">
    <citation type="submission" date="2019-02" db="EMBL/GenBank/DDBJ databases">
        <title>Deep-cultivation of Planctomycetes and their phenomic and genomic characterization uncovers novel biology.</title>
        <authorList>
            <person name="Wiegand S."/>
            <person name="Jogler M."/>
            <person name="Boedeker C."/>
            <person name="Pinto D."/>
            <person name="Vollmers J."/>
            <person name="Rivas-Marin E."/>
            <person name="Kohn T."/>
            <person name="Peeters S.H."/>
            <person name="Heuer A."/>
            <person name="Rast P."/>
            <person name="Oberbeckmann S."/>
            <person name="Bunk B."/>
            <person name="Jeske O."/>
            <person name="Meyerdierks A."/>
            <person name="Storesund J.E."/>
            <person name="Kallscheuer N."/>
            <person name="Luecker S."/>
            <person name="Lage O.M."/>
            <person name="Pohl T."/>
            <person name="Merkel B.J."/>
            <person name="Hornburger P."/>
            <person name="Mueller R.-W."/>
            <person name="Bruemmer F."/>
            <person name="Labrenz M."/>
            <person name="Spormann A.M."/>
            <person name="Op den Camp H."/>
            <person name="Overmann J."/>
            <person name="Amann R."/>
            <person name="Jetten M.S.M."/>
            <person name="Mascher T."/>
            <person name="Medema M.H."/>
            <person name="Devos D.P."/>
            <person name="Kaster A.-K."/>
            <person name="Ovreas L."/>
            <person name="Rohde M."/>
            <person name="Galperin M.Y."/>
            <person name="Jogler C."/>
        </authorList>
    </citation>
    <scope>NUCLEOTIDE SEQUENCE [LARGE SCALE GENOMIC DNA]</scope>
    <source>
        <strain evidence="1 2">HG15A2</strain>
    </source>
</reference>
<proteinExistence type="predicted"/>
<accession>A0A517MQL6</accession>
<keyword evidence="2" id="KW-1185">Reference proteome</keyword>
<dbReference type="AlphaFoldDB" id="A0A517MQL6"/>
<protein>
    <submittedName>
        <fullName evidence="1">Uncharacterized protein</fullName>
    </submittedName>
</protein>
<evidence type="ECO:0000313" key="2">
    <source>
        <dbReference type="Proteomes" id="UP000319852"/>
    </source>
</evidence>
<dbReference type="OrthoDB" id="292200at2"/>
<evidence type="ECO:0000313" key="1">
    <source>
        <dbReference type="EMBL" id="QDS97176.1"/>
    </source>
</evidence>
<name>A0A517MQL6_9BACT</name>
<dbReference type="RefSeq" id="WP_145057349.1">
    <property type="nucleotide sequence ID" value="NZ_CP036263.1"/>
</dbReference>
<gene>
    <name evidence="1" type="ORF">HG15A2_04360</name>
</gene>